<evidence type="ECO:0000313" key="1">
    <source>
        <dbReference type="EMBL" id="QMS85273.1"/>
    </source>
</evidence>
<dbReference type="AlphaFoldDB" id="A0A7L7KRB3"/>
<dbReference type="RefSeq" id="WP_258877063.1">
    <property type="nucleotide sequence ID" value="NZ_CP048914.1"/>
</dbReference>
<name>A0A7L7KRB3_9MOLU</name>
<organism evidence="1 2">
    <name type="scientific">Candidatus Xianfuyuplasma coldseepsis</name>
    <dbReference type="NCBI Taxonomy" id="2782163"/>
    <lineage>
        <taxon>Bacteria</taxon>
        <taxon>Bacillati</taxon>
        <taxon>Mycoplasmatota</taxon>
        <taxon>Mollicutes</taxon>
        <taxon>Candidatus Izemoplasmatales</taxon>
        <taxon>Candidatus Izemoplasmataceae</taxon>
        <taxon>Candidatus Xianfuyuplasma</taxon>
    </lineage>
</organism>
<dbReference type="KEGG" id="xcl:G4Z02_05755"/>
<accession>A0A7L7KRB3</accession>
<protein>
    <submittedName>
        <fullName evidence="1">Uncharacterized protein</fullName>
    </submittedName>
</protein>
<sequence>MEIDLSQLPRKVRRYDITEERGFRGKVYKHLIPYDNFERKSTVEILDELLSDWIGSLDKL</sequence>
<evidence type="ECO:0000313" key="2">
    <source>
        <dbReference type="Proteomes" id="UP000514720"/>
    </source>
</evidence>
<dbReference type="Proteomes" id="UP000514720">
    <property type="component" value="Chromosome"/>
</dbReference>
<reference evidence="1 2" key="1">
    <citation type="submission" date="2020-02" db="EMBL/GenBank/DDBJ databases">
        <authorList>
            <person name="Zheng R.K."/>
            <person name="Sun C.M."/>
        </authorList>
    </citation>
    <scope>NUCLEOTIDE SEQUENCE [LARGE SCALE GENOMIC DNA]</scope>
    <source>
        <strain evidence="2">zrk13</strain>
    </source>
</reference>
<dbReference type="EMBL" id="CP048914">
    <property type="protein sequence ID" value="QMS85273.1"/>
    <property type="molecule type" value="Genomic_DNA"/>
</dbReference>
<keyword evidence="2" id="KW-1185">Reference proteome</keyword>
<proteinExistence type="predicted"/>
<gene>
    <name evidence="1" type="ORF">G4Z02_05755</name>
</gene>